<dbReference type="EMBL" id="JAAAUQ010001087">
    <property type="protein sequence ID" value="KAF9143118.1"/>
    <property type="molecule type" value="Genomic_DNA"/>
</dbReference>
<feature type="region of interest" description="Disordered" evidence="1">
    <location>
        <begin position="95"/>
        <end position="115"/>
    </location>
</feature>
<protein>
    <submittedName>
        <fullName evidence="3">Uncharacterized protein</fullName>
    </submittedName>
</protein>
<accession>A0A9P5RRE7</accession>
<feature type="compositionally biased region" description="Basic and acidic residues" evidence="1">
    <location>
        <begin position="100"/>
        <end position="113"/>
    </location>
</feature>
<organism evidence="3 4">
    <name type="scientific">Linnemannia schmuckeri</name>
    <dbReference type="NCBI Taxonomy" id="64567"/>
    <lineage>
        <taxon>Eukaryota</taxon>
        <taxon>Fungi</taxon>
        <taxon>Fungi incertae sedis</taxon>
        <taxon>Mucoromycota</taxon>
        <taxon>Mortierellomycotina</taxon>
        <taxon>Mortierellomycetes</taxon>
        <taxon>Mortierellales</taxon>
        <taxon>Mortierellaceae</taxon>
        <taxon>Linnemannia</taxon>
    </lineage>
</organism>
<feature type="region of interest" description="Disordered" evidence="1">
    <location>
        <begin position="135"/>
        <end position="166"/>
    </location>
</feature>
<keyword evidence="2" id="KW-0472">Membrane</keyword>
<sequence length="340" mass="35311">MGFWSRAPPALTQEYQESVAHRVRDILTGESHTSHTNAIRDKQALKALQRPEALAGVIEILKSMPDPDHERAEGWEVDEGVDIESEQEEVTVATAAEAVESDKEDKEDKDRNMKHAAAATAAVAVAATAAIVAAKASSSPASPSESGSASRAGAGTSSTTALSSAAPKGTTIVAATTIAAAAATSAVAATLAVTLRGPRKKGGATGDSKVVENEDNSVTTTTTKTVVRFHPSKDTVSSQAYWWGYEIFIPQVALSRISSAQDVSSAFLGFLGSVGLVVPAIVPFLGYIAAYVGLEFAVIKAQNEGRGVILASTWLVPVALVPRAWDVPEEEGVDGTSGRA</sequence>
<name>A0A9P5RRE7_9FUNG</name>
<dbReference type="Proteomes" id="UP000748756">
    <property type="component" value="Unassembled WGS sequence"/>
</dbReference>
<keyword evidence="2" id="KW-0812">Transmembrane</keyword>
<comment type="caution">
    <text evidence="3">The sequence shown here is derived from an EMBL/GenBank/DDBJ whole genome shotgun (WGS) entry which is preliminary data.</text>
</comment>
<feature type="transmembrane region" description="Helical" evidence="2">
    <location>
        <begin position="172"/>
        <end position="195"/>
    </location>
</feature>
<feature type="transmembrane region" description="Helical" evidence="2">
    <location>
        <begin position="266"/>
        <end position="294"/>
    </location>
</feature>
<dbReference type="OrthoDB" id="2434934at2759"/>
<feature type="transmembrane region" description="Helical" evidence="2">
    <location>
        <begin position="116"/>
        <end position="134"/>
    </location>
</feature>
<evidence type="ECO:0000256" key="1">
    <source>
        <dbReference type="SAM" id="MobiDB-lite"/>
    </source>
</evidence>
<evidence type="ECO:0000256" key="2">
    <source>
        <dbReference type="SAM" id="Phobius"/>
    </source>
</evidence>
<proteinExistence type="predicted"/>
<keyword evidence="4" id="KW-1185">Reference proteome</keyword>
<dbReference type="AlphaFoldDB" id="A0A9P5RRE7"/>
<reference evidence="3" key="1">
    <citation type="journal article" date="2020" name="Fungal Divers.">
        <title>Resolving the Mortierellaceae phylogeny through synthesis of multi-gene phylogenetics and phylogenomics.</title>
        <authorList>
            <person name="Vandepol N."/>
            <person name="Liber J."/>
            <person name="Desiro A."/>
            <person name="Na H."/>
            <person name="Kennedy M."/>
            <person name="Barry K."/>
            <person name="Grigoriev I.V."/>
            <person name="Miller A.N."/>
            <person name="O'Donnell K."/>
            <person name="Stajich J.E."/>
            <person name="Bonito G."/>
        </authorList>
    </citation>
    <scope>NUCLEOTIDE SEQUENCE</scope>
    <source>
        <strain evidence="3">NRRL 6426</strain>
    </source>
</reference>
<gene>
    <name evidence="3" type="ORF">BG015_000537</name>
</gene>
<keyword evidence="2" id="KW-1133">Transmembrane helix</keyword>
<evidence type="ECO:0000313" key="4">
    <source>
        <dbReference type="Proteomes" id="UP000748756"/>
    </source>
</evidence>
<evidence type="ECO:0000313" key="3">
    <source>
        <dbReference type="EMBL" id="KAF9143118.1"/>
    </source>
</evidence>